<protein>
    <recommendedName>
        <fullName evidence="3">Lipoprotein</fullName>
    </recommendedName>
</protein>
<name>A0ABV6RQV3_9GAMM</name>
<sequence length="158" mass="16375">MGTGTLQLSISNLGAAALLLLLVGCASSSEGSSIETGAPAADPTPPAYAMHPDGYPASVADRMSDEQAAAMADGVVDVEEYKAGFERFSACLADAGYPLNPGVDKPSGEFVGDEQFIDYSIPNAAVESGVSMECYEREYLQLDITWQGSHGGDATGDR</sequence>
<keyword evidence="2" id="KW-1185">Reference proteome</keyword>
<evidence type="ECO:0008006" key="3">
    <source>
        <dbReference type="Google" id="ProtNLM"/>
    </source>
</evidence>
<proteinExistence type="predicted"/>
<gene>
    <name evidence="1" type="ORF">ACFFGH_10645</name>
</gene>
<dbReference type="Proteomes" id="UP001589896">
    <property type="component" value="Unassembled WGS sequence"/>
</dbReference>
<reference evidence="1 2" key="1">
    <citation type="submission" date="2024-09" db="EMBL/GenBank/DDBJ databases">
        <authorList>
            <person name="Sun Q."/>
            <person name="Mori K."/>
        </authorList>
    </citation>
    <scope>NUCLEOTIDE SEQUENCE [LARGE SCALE GENOMIC DNA]</scope>
    <source>
        <strain evidence="1 2">KCTC 23076</strain>
    </source>
</reference>
<organism evidence="1 2">
    <name type="scientific">Lysobacter korlensis</name>
    <dbReference type="NCBI Taxonomy" id="553636"/>
    <lineage>
        <taxon>Bacteria</taxon>
        <taxon>Pseudomonadati</taxon>
        <taxon>Pseudomonadota</taxon>
        <taxon>Gammaproteobacteria</taxon>
        <taxon>Lysobacterales</taxon>
        <taxon>Lysobacteraceae</taxon>
        <taxon>Lysobacter</taxon>
    </lineage>
</organism>
<dbReference type="RefSeq" id="WP_386668021.1">
    <property type="nucleotide sequence ID" value="NZ_JBHLTG010000002.1"/>
</dbReference>
<evidence type="ECO:0000313" key="2">
    <source>
        <dbReference type="Proteomes" id="UP001589896"/>
    </source>
</evidence>
<evidence type="ECO:0000313" key="1">
    <source>
        <dbReference type="EMBL" id="MFC0678298.1"/>
    </source>
</evidence>
<dbReference type="EMBL" id="JBHLTG010000002">
    <property type="protein sequence ID" value="MFC0678298.1"/>
    <property type="molecule type" value="Genomic_DNA"/>
</dbReference>
<comment type="caution">
    <text evidence="1">The sequence shown here is derived from an EMBL/GenBank/DDBJ whole genome shotgun (WGS) entry which is preliminary data.</text>
</comment>
<accession>A0ABV6RQV3</accession>